<dbReference type="GO" id="GO:0016020">
    <property type="term" value="C:membrane"/>
    <property type="evidence" value="ECO:0007669"/>
    <property type="project" value="UniProtKB-SubCell"/>
</dbReference>
<dbReference type="InterPro" id="IPR008250">
    <property type="entry name" value="ATPase_P-typ_transduc_dom_A_sf"/>
</dbReference>
<dbReference type="SUPFAM" id="SSF81653">
    <property type="entry name" value="Calcium ATPase, transduction domain A"/>
    <property type="match status" value="1"/>
</dbReference>
<proteinExistence type="inferred from homology"/>
<evidence type="ECO:0000256" key="4">
    <source>
        <dbReference type="ARBA" id="ARBA00022741"/>
    </source>
</evidence>
<dbReference type="InterPro" id="IPR051949">
    <property type="entry name" value="Cation_Transport_ATPase"/>
</dbReference>
<gene>
    <name evidence="9" type="ORF">NW755_013408</name>
</gene>
<evidence type="ECO:0000256" key="7">
    <source>
        <dbReference type="ARBA" id="ARBA00022967"/>
    </source>
</evidence>
<dbReference type="GO" id="GO:0046872">
    <property type="term" value="F:metal ion binding"/>
    <property type="evidence" value="ECO:0007669"/>
    <property type="project" value="UniProtKB-KW"/>
</dbReference>
<keyword evidence="4" id="KW-0547">Nucleotide-binding</keyword>
<dbReference type="PANTHER" id="PTHR43079:SF1">
    <property type="entry name" value="CADMIUM_ZINC-TRANSPORTING ATPASE HMA1, CHLOROPLASTIC-RELATED"/>
    <property type="match status" value="1"/>
</dbReference>
<keyword evidence="7" id="KW-1278">Translocase</keyword>
<dbReference type="GO" id="GO:0005524">
    <property type="term" value="F:ATP binding"/>
    <property type="evidence" value="ECO:0007669"/>
    <property type="project" value="UniProtKB-KW"/>
</dbReference>
<evidence type="ECO:0000313" key="10">
    <source>
        <dbReference type="Proteomes" id="UP001152087"/>
    </source>
</evidence>
<dbReference type="Gene3D" id="2.70.150.10">
    <property type="entry name" value="Calcium-transporting ATPase, cytoplasmic transduction domain A"/>
    <property type="match status" value="1"/>
</dbReference>
<evidence type="ECO:0000256" key="2">
    <source>
        <dbReference type="ARBA" id="ARBA00006024"/>
    </source>
</evidence>
<protein>
    <recommendedName>
        <fullName evidence="8">P-type ATPase A domain-containing protein</fullName>
    </recommendedName>
</protein>
<dbReference type="PANTHER" id="PTHR43079">
    <property type="entry name" value="PROBABLE CADMIUM/ZINC-TRANSPORTING ATPASE HMA1"/>
    <property type="match status" value="1"/>
</dbReference>
<accession>A0A9W8UVL3</accession>
<comment type="similarity">
    <text evidence="2">Belongs to the cation transport ATPase (P-type) (TC 3.A.3) family. Type IB subfamily.</text>
</comment>
<dbReference type="EMBL" id="JAOQAV010000081">
    <property type="protein sequence ID" value="KAJ4178132.1"/>
    <property type="molecule type" value="Genomic_DNA"/>
</dbReference>
<evidence type="ECO:0000256" key="3">
    <source>
        <dbReference type="ARBA" id="ARBA00022723"/>
    </source>
</evidence>
<organism evidence="9 10">
    <name type="scientific">Fusarium falciforme</name>
    <dbReference type="NCBI Taxonomy" id="195108"/>
    <lineage>
        <taxon>Eukaryota</taxon>
        <taxon>Fungi</taxon>
        <taxon>Dikarya</taxon>
        <taxon>Ascomycota</taxon>
        <taxon>Pezizomycotina</taxon>
        <taxon>Sordariomycetes</taxon>
        <taxon>Hypocreomycetidae</taxon>
        <taxon>Hypocreales</taxon>
        <taxon>Nectriaceae</taxon>
        <taxon>Fusarium</taxon>
        <taxon>Fusarium solani species complex</taxon>
    </lineage>
</organism>
<name>A0A9W8UVL3_9HYPO</name>
<keyword evidence="5" id="KW-0067">ATP-binding</keyword>
<keyword evidence="3" id="KW-0479">Metal-binding</keyword>
<evidence type="ECO:0000256" key="5">
    <source>
        <dbReference type="ARBA" id="ARBA00022840"/>
    </source>
</evidence>
<dbReference type="AlphaFoldDB" id="A0A9W8UVL3"/>
<sequence length="139" mass="15276">MSRRSAAEHLIRVYQPLLEDQYAKMCSTGQLVPQSFLRPGDEIVIESFSIIPCDCYITLGSASINQAIVTGESMPVKKSVGDFLLGGTRNMGEQLVCVAHKEQGSSFYAQLVQSAVEASGSKSEDFQILDLMMNYFVII</sequence>
<dbReference type="Proteomes" id="UP001152087">
    <property type="component" value="Unassembled WGS sequence"/>
</dbReference>
<evidence type="ECO:0000313" key="9">
    <source>
        <dbReference type="EMBL" id="KAJ4178132.1"/>
    </source>
</evidence>
<evidence type="ECO:0000256" key="6">
    <source>
        <dbReference type="ARBA" id="ARBA00022842"/>
    </source>
</evidence>
<keyword evidence="10" id="KW-1185">Reference proteome</keyword>
<comment type="caution">
    <text evidence="9">The sequence shown here is derived from an EMBL/GenBank/DDBJ whole genome shotgun (WGS) entry which is preliminary data.</text>
</comment>
<feature type="non-terminal residue" evidence="9">
    <location>
        <position position="139"/>
    </location>
</feature>
<comment type="subcellular location">
    <subcellularLocation>
        <location evidence="1">Membrane</location>
        <topology evidence="1">Multi-pass membrane protein</topology>
    </subcellularLocation>
</comment>
<feature type="domain" description="P-type ATPase A" evidence="8">
    <location>
        <begin position="30"/>
        <end position="114"/>
    </location>
</feature>
<dbReference type="Pfam" id="PF00122">
    <property type="entry name" value="E1-E2_ATPase"/>
    <property type="match status" value="1"/>
</dbReference>
<reference evidence="9" key="1">
    <citation type="submission" date="2022-09" db="EMBL/GenBank/DDBJ databases">
        <title>Fusarium specimens isolated from Avocado Roots.</title>
        <authorList>
            <person name="Stajich J."/>
            <person name="Roper C."/>
            <person name="Heimlech-Rivalta G."/>
        </authorList>
    </citation>
    <scope>NUCLEOTIDE SEQUENCE</scope>
    <source>
        <strain evidence="9">A02</strain>
    </source>
</reference>
<dbReference type="InterPro" id="IPR059000">
    <property type="entry name" value="ATPase_P-type_domA"/>
</dbReference>
<evidence type="ECO:0000259" key="8">
    <source>
        <dbReference type="Pfam" id="PF00122"/>
    </source>
</evidence>
<evidence type="ECO:0000256" key="1">
    <source>
        <dbReference type="ARBA" id="ARBA00004141"/>
    </source>
</evidence>
<keyword evidence="6" id="KW-0460">Magnesium</keyword>